<reference evidence="7 8" key="1">
    <citation type="submission" date="2023-12" db="EMBL/GenBank/DDBJ databases">
        <title>Baltic Sea Cyanobacteria.</title>
        <authorList>
            <person name="Delbaje E."/>
            <person name="Fewer D.P."/>
            <person name="Shishido T.K."/>
        </authorList>
    </citation>
    <scope>NUCLEOTIDE SEQUENCE [LARGE SCALE GENOMIC DNA]</scope>
    <source>
        <strain evidence="7 8">UHCC 0139</strain>
    </source>
</reference>
<keyword evidence="3" id="KW-0862">Zinc</keyword>
<gene>
    <name evidence="3 7" type="primary">rsgA</name>
    <name evidence="7" type="ORF">VB738_02850</name>
</gene>
<feature type="binding site" evidence="3">
    <location>
        <begin position="184"/>
        <end position="192"/>
    </location>
    <ligand>
        <name>GTP</name>
        <dbReference type="ChEBI" id="CHEBI:37565"/>
    </ligand>
</feature>
<evidence type="ECO:0000256" key="1">
    <source>
        <dbReference type="ARBA" id="ARBA00022741"/>
    </source>
</evidence>
<comment type="subunit">
    <text evidence="3">Monomer. Associates with 30S ribosomal subunit, binds 16S rRNA.</text>
</comment>
<dbReference type="SUPFAM" id="SSF52540">
    <property type="entry name" value="P-loop containing nucleoside triphosphate hydrolases"/>
    <property type="match status" value="1"/>
</dbReference>
<evidence type="ECO:0000256" key="2">
    <source>
        <dbReference type="ARBA" id="ARBA00023134"/>
    </source>
</evidence>
<feature type="domain" description="EngC GTPase" evidence="5">
    <location>
        <begin position="92"/>
        <end position="240"/>
    </location>
</feature>
<dbReference type="Proteomes" id="UP001304461">
    <property type="component" value="Unassembled WGS sequence"/>
</dbReference>
<feature type="compositionally biased region" description="Basic and acidic residues" evidence="4">
    <location>
        <begin position="314"/>
        <end position="328"/>
    </location>
</feature>
<proteinExistence type="inferred from homology"/>
<comment type="caution">
    <text evidence="7">The sequence shown here is derived from an EMBL/GenBank/DDBJ whole genome shotgun (WGS) entry which is preliminary data.</text>
</comment>
<evidence type="ECO:0000313" key="7">
    <source>
        <dbReference type="EMBL" id="MEA5390193.1"/>
    </source>
</evidence>
<dbReference type="Gene3D" id="2.40.50.140">
    <property type="entry name" value="Nucleic acid-binding proteins"/>
    <property type="match status" value="1"/>
</dbReference>
<dbReference type="HAMAP" id="MF_01820">
    <property type="entry name" value="GTPase_RsgA"/>
    <property type="match status" value="1"/>
</dbReference>
<keyword evidence="3" id="KW-0690">Ribosome biogenesis</keyword>
<comment type="subcellular location">
    <subcellularLocation>
        <location evidence="3">Cytoplasm</location>
    </subcellularLocation>
</comment>
<dbReference type="CDD" id="cd01854">
    <property type="entry name" value="YjeQ_EngC"/>
    <property type="match status" value="1"/>
</dbReference>
<evidence type="ECO:0000259" key="5">
    <source>
        <dbReference type="PROSITE" id="PS50936"/>
    </source>
</evidence>
<keyword evidence="2 3" id="KW-0342">GTP-binding</keyword>
<keyword evidence="1 3" id="KW-0547">Nucleotide-binding</keyword>
<keyword evidence="8" id="KW-1185">Reference proteome</keyword>
<keyword evidence="3" id="KW-0699">rRNA-binding</keyword>
<dbReference type="Gene3D" id="3.40.50.300">
    <property type="entry name" value="P-loop containing nucleotide triphosphate hydrolases"/>
    <property type="match status" value="1"/>
</dbReference>
<dbReference type="Gene3D" id="1.10.40.50">
    <property type="entry name" value="Probable gtpase engc, domain 3"/>
    <property type="match status" value="1"/>
</dbReference>
<keyword evidence="3" id="KW-0378">Hydrolase</keyword>
<name>A0ABU5RQZ0_9CYAN</name>
<sequence length="370" mass="39549">MGAEPLPGRVVALQANYCLVSLDGPCEPGGDGAESWRDGCLLCTRRTRLDKSGLQVCVGDRVTVAAVDWRARRGAVVGLEPRHSLLERPAVANVSRVVVVVAVAEPGLDPLQLTRFLITAEATGQPVEVVLSKADLLPAAEVRAWCRRLEGWGYRTVAVSTRSGEGLAALRHQLAMPGIAVLCGPSGVGKSSLLNALAPALELRVAAVSGRLRRGRHTTRHVELFPVAPGALVADSPGFNTPALPADPQTLAAAFPELLARLRVAPCRFANCRHQGDPGCAVGDGWDRQAIYGRCLEEVEAAAAARSRGGQGRQGERGLRQRGDRLEPLLDPQLRRSSRSTRRQGLEQDLPELEGDLSSPDREDSDPDPR</sequence>
<feature type="binding site" evidence="3">
    <location>
        <begin position="132"/>
        <end position="135"/>
    </location>
    <ligand>
        <name>GTP</name>
        <dbReference type="ChEBI" id="CHEBI:37565"/>
    </ligand>
</feature>
<dbReference type="PROSITE" id="PS50936">
    <property type="entry name" value="ENGC_GTPASE"/>
    <property type="match status" value="1"/>
</dbReference>
<keyword evidence="3" id="KW-0479">Metal-binding</keyword>
<dbReference type="PANTHER" id="PTHR32120">
    <property type="entry name" value="SMALL RIBOSOMAL SUBUNIT BIOGENESIS GTPASE RSGA"/>
    <property type="match status" value="1"/>
</dbReference>
<dbReference type="InterPro" id="IPR010914">
    <property type="entry name" value="RsgA_GTPase_dom"/>
</dbReference>
<feature type="region of interest" description="Disordered" evidence="4">
    <location>
        <begin position="304"/>
        <end position="370"/>
    </location>
</feature>
<feature type="binding site" evidence="3">
    <location>
        <position position="272"/>
    </location>
    <ligand>
        <name>Zn(2+)</name>
        <dbReference type="ChEBI" id="CHEBI:29105"/>
    </ligand>
</feature>
<feature type="binding site" evidence="3">
    <location>
        <position position="280"/>
    </location>
    <ligand>
        <name>Zn(2+)</name>
        <dbReference type="ChEBI" id="CHEBI:29105"/>
    </ligand>
</feature>
<dbReference type="SUPFAM" id="SSF50249">
    <property type="entry name" value="Nucleic acid-binding proteins"/>
    <property type="match status" value="1"/>
</dbReference>
<dbReference type="EMBL" id="JAYGHX010000001">
    <property type="protein sequence ID" value="MEA5390193.1"/>
    <property type="molecule type" value="Genomic_DNA"/>
</dbReference>
<dbReference type="RefSeq" id="WP_323304294.1">
    <property type="nucleotide sequence ID" value="NZ_JAYGHX010000001.1"/>
</dbReference>
<feature type="domain" description="CP-type G" evidence="6">
    <location>
        <begin position="83"/>
        <end position="242"/>
    </location>
</feature>
<comment type="cofactor">
    <cofactor evidence="3">
        <name>Zn(2+)</name>
        <dbReference type="ChEBI" id="CHEBI:29105"/>
    </cofactor>
    <text evidence="3">Binds 1 zinc ion per subunit.</text>
</comment>
<keyword evidence="3" id="KW-0694">RNA-binding</keyword>
<comment type="similarity">
    <text evidence="3">Belongs to the TRAFAC class YlqF/YawG GTPase family. RsgA subfamily.</text>
</comment>
<organism evidence="7 8">
    <name type="scientific">Cyanobium gracile UHCC 0139</name>
    <dbReference type="NCBI Taxonomy" id="3110308"/>
    <lineage>
        <taxon>Bacteria</taxon>
        <taxon>Bacillati</taxon>
        <taxon>Cyanobacteriota</taxon>
        <taxon>Cyanophyceae</taxon>
        <taxon>Synechococcales</taxon>
        <taxon>Prochlorococcaceae</taxon>
        <taxon>Cyanobium</taxon>
    </lineage>
</organism>
<evidence type="ECO:0000313" key="8">
    <source>
        <dbReference type="Proteomes" id="UP001304461"/>
    </source>
</evidence>
<comment type="function">
    <text evidence="3">One of several proteins that assist in the late maturation steps of the functional core of the 30S ribosomal subunit. Helps release RbfA from mature subunits. May play a role in the assembly of ribosomal proteins into the subunit. Circularly permuted GTPase that catalyzes slow GTP hydrolysis, GTPase activity is stimulated by the 30S ribosomal subunit.</text>
</comment>
<dbReference type="InterPro" id="IPR004881">
    <property type="entry name" value="Ribosome_biogen_GTPase_RsgA"/>
</dbReference>
<dbReference type="EC" id="3.6.1.-" evidence="3"/>
<dbReference type="Pfam" id="PF03193">
    <property type="entry name" value="RsgA_GTPase"/>
    <property type="match status" value="1"/>
</dbReference>
<feature type="compositionally biased region" description="Basic and acidic residues" evidence="4">
    <location>
        <begin position="359"/>
        <end position="370"/>
    </location>
</feature>
<dbReference type="InterPro" id="IPR030378">
    <property type="entry name" value="G_CP_dom"/>
</dbReference>
<feature type="binding site" evidence="3">
    <location>
        <position position="267"/>
    </location>
    <ligand>
        <name>Zn(2+)</name>
        <dbReference type="ChEBI" id="CHEBI:29105"/>
    </ligand>
</feature>
<protein>
    <recommendedName>
        <fullName evidence="3">Small ribosomal subunit biogenesis GTPase RsgA</fullName>
        <ecNumber evidence="3">3.6.1.-</ecNumber>
    </recommendedName>
</protein>
<dbReference type="PROSITE" id="PS51721">
    <property type="entry name" value="G_CP"/>
    <property type="match status" value="1"/>
</dbReference>
<evidence type="ECO:0000256" key="4">
    <source>
        <dbReference type="SAM" id="MobiDB-lite"/>
    </source>
</evidence>
<evidence type="ECO:0000259" key="6">
    <source>
        <dbReference type="PROSITE" id="PS51721"/>
    </source>
</evidence>
<keyword evidence="3" id="KW-0963">Cytoplasm</keyword>
<evidence type="ECO:0000256" key="3">
    <source>
        <dbReference type="HAMAP-Rule" id="MF_01820"/>
    </source>
</evidence>
<accession>A0ABU5RQZ0</accession>
<dbReference type="InterPro" id="IPR012340">
    <property type="entry name" value="NA-bd_OB-fold"/>
</dbReference>
<feature type="binding site" evidence="3">
    <location>
        <position position="274"/>
    </location>
    <ligand>
        <name>Zn(2+)</name>
        <dbReference type="ChEBI" id="CHEBI:29105"/>
    </ligand>
</feature>
<dbReference type="NCBIfam" id="TIGR00157">
    <property type="entry name" value="ribosome small subunit-dependent GTPase A"/>
    <property type="match status" value="1"/>
</dbReference>
<dbReference type="PANTHER" id="PTHR32120:SF11">
    <property type="entry name" value="SMALL RIBOSOMAL SUBUNIT BIOGENESIS GTPASE RSGA 1, MITOCHONDRIAL-RELATED"/>
    <property type="match status" value="1"/>
</dbReference>
<dbReference type="InterPro" id="IPR027417">
    <property type="entry name" value="P-loop_NTPase"/>
</dbReference>